<keyword evidence="2" id="KW-1185">Reference proteome</keyword>
<protein>
    <submittedName>
        <fullName evidence="1">Uncharacterized protein</fullName>
    </submittedName>
</protein>
<dbReference type="Proteomes" id="UP000634136">
    <property type="component" value="Unassembled WGS sequence"/>
</dbReference>
<name>A0A834WRG6_9FABA</name>
<dbReference type="EMBL" id="JAAIUW010000006">
    <property type="protein sequence ID" value="KAF7827029.1"/>
    <property type="molecule type" value="Genomic_DNA"/>
</dbReference>
<evidence type="ECO:0000313" key="2">
    <source>
        <dbReference type="Proteomes" id="UP000634136"/>
    </source>
</evidence>
<dbReference type="AlphaFoldDB" id="A0A834WRG6"/>
<accession>A0A834WRG6</accession>
<gene>
    <name evidence="1" type="ORF">G2W53_018193</name>
</gene>
<organism evidence="1 2">
    <name type="scientific">Senna tora</name>
    <dbReference type="NCBI Taxonomy" id="362788"/>
    <lineage>
        <taxon>Eukaryota</taxon>
        <taxon>Viridiplantae</taxon>
        <taxon>Streptophyta</taxon>
        <taxon>Embryophyta</taxon>
        <taxon>Tracheophyta</taxon>
        <taxon>Spermatophyta</taxon>
        <taxon>Magnoliopsida</taxon>
        <taxon>eudicotyledons</taxon>
        <taxon>Gunneridae</taxon>
        <taxon>Pentapetalae</taxon>
        <taxon>rosids</taxon>
        <taxon>fabids</taxon>
        <taxon>Fabales</taxon>
        <taxon>Fabaceae</taxon>
        <taxon>Caesalpinioideae</taxon>
        <taxon>Cassia clade</taxon>
        <taxon>Senna</taxon>
    </lineage>
</organism>
<comment type="caution">
    <text evidence="1">The sequence shown here is derived from an EMBL/GenBank/DDBJ whole genome shotgun (WGS) entry which is preliminary data.</text>
</comment>
<evidence type="ECO:0000313" key="1">
    <source>
        <dbReference type="EMBL" id="KAF7827029.1"/>
    </source>
</evidence>
<sequence length="41" mass="4712">MDSILANLAYKHSEINIFNWGLHRVVGFLITWFTISNSSES</sequence>
<proteinExistence type="predicted"/>
<reference evidence="1" key="1">
    <citation type="submission" date="2020-09" db="EMBL/GenBank/DDBJ databases">
        <title>Genome-Enabled Discovery of Anthraquinone Biosynthesis in Senna tora.</title>
        <authorList>
            <person name="Kang S.-H."/>
            <person name="Pandey R.P."/>
            <person name="Lee C.-M."/>
            <person name="Sim J.-S."/>
            <person name="Jeong J.-T."/>
            <person name="Choi B.-S."/>
            <person name="Jung M."/>
            <person name="Ginzburg D."/>
            <person name="Zhao K."/>
            <person name="Won S.Y."/>
            <person name="Oh T.-J."/>
            <person name="Yu Y."/>
            <person name="Kim N.-H."/>
            <person name="Lee O.R."/>
            <person name="Lee T.-H."/>
            <person name="Bashyal P."/>
            <person name="Kim T.-S."/>
            <person name="Lee W.-H."/>
            <person name="Kawkins C."/>
            <person name="Kim C.-K."/>
            <person name="Kim J.S."/>
            <person name="Ahn B.O."/>
            <person name="Rhee S.Y."/>
            <person name="Sohng J.K."/>
        </authorList>
    </citation>
    <scope>NUCLEOTIDE SEQUENCE</scope>
    <source>
        <tissue evidence="1">Leaf</tissue>
    </source>
</reference>